<dbReference type="Proteomes" id="UP000774570">
    <property type="component" value="Unassembled WGS sequence"/>
</dbReference>
<comment type="catalytic activity">
    <reaction evidence="1">
        <text>ATP + protein L-histidine = ADP + protein N-phospho-L-histidine.</text>
        <dbReference type="EC" id="2.7.13.3"/>
    </reaction>
</comment>
<protein>
    <recommendedName>
        <fullName evidence="2">histidine kinase</fullName>
        <ecNumber evidence="2">2.7.13.3</ecNumber>
    </recommendedName>
</protein>
<dbReference type="InterPro" id="IPR050428">
    <property type="entry name" value="TCS_sensor_his_kinase"/>
</dbReference>
<keyword evidence="3" id="KW-0597">Phosphoprotein</keyword>
<keyword evidence="9" id="KW-0472">Membrane</keyword>
<evidence type="ECO:0000256" key="5">
    <source>
        <dbReference type="ARBA" id="ARBA00022692"/>
    </source>
</evidence>
<feature type="transmembrane region" description="Helical" evidence="9">
    <location>
        <begin position="16"/>
        <end position="36"/>
    </location>
</feature>
<evidence type="ECO:0000256" key="6">
    <source>
        <dbReference type="ARBA" id="ARBA00022777"/>
    </source>
</evidence>
<dbReference type="EC" id="2.7.13.3" evidence="2"/>
<evidence type="ECO:0000256" key="2">
    <source>
        <dbReference type="ARBA" id="ARBA00012438"/>
    </source>
</evidence>
<dbReference type="Gene3D" id="3.30.565.10">
    <property type="entry name" value="Histidine kinase-like ATPase, C-terminal domain"/>
    <property type="match status" value="1"/>
</dbReference>
<evidence type="ECO:0000256" key="3">
    <source>
        <dbReference type="ARBA" id="ARBA00022553"/>
    </source>
</evidence>
<dbReference type="Pfam" id="PF02518">
    <property type="entry name" value="HATPase_c"/>
    <property type="match status" value="1"/>
</dbReference>
<keyword evidence="5 9" id="KW-0812">Transmembrane</keyword>
<evidence type="ECO:0000256" key="4">
    <source>
        <dbReference type="ARBA" id="ARBA00022679"/>
    </source>
</evidence>
<evidence type="ECO:0000313" key="13">
    <source>
        <dbReference type="Proteomes" id="UP000774570"/>
    </source>
</evidence>
<feature type="compositionally biased region" description="Low complexity" evidence="8">
    <location>
        <begin position="728"/>
        <end position="740"/>
    </location>
</feature>
<keyword evidence="4" id="KW-0808">Transferase</keyword>
<dbReference type="PANTHER" id="PTHR45436">
    <property type="entry name" value="SENSOR HISTIDINE KINASE YKOH"/>
    <property type="match status" value="1"/>
</dbReference>
<keyword evidence="6" id="KW-0418">Kinase</keyword>
<evidence type="ECO:0000256" key="7">
    <source>
        <dbReference type="ARBA" id="ARBA00022989"/>
    </source>
</evidence>
<dbReference type="PROSITE" id="PS50906">
    <property type="entry name" value="NIT"/>
    <property type="match status" value="1"/>
</dbReference>
<dbReference type="InterPro" id="IPR013587">
    <property type="entry name" value="Nitrate/nitrite_sensing"/>
</dbReference>
<evidence type="ECO:0000313" key="12">
    <source>
        <dbReference type="EMBL" id="MBW8486403.1"/>
    </source>
</evidence>
<reference evidence="12 13" key="1">
    <citation type="submission" date="2021-07" db="EMBL/GenBank/DDBJ databases">
        <title>Actinomadura sp. PM05-2 isolated from lichen.</title>
        <authorList>
            <person name="Somphong A."/>
            <person name="Phongsopitanun W."/>
            <person name="Tanasupawat S."/>
            <person name="Peongsungnone V."/>
        </authorList>
    </citation>
    <scope>NUCLEOTIDE SEQUENCE [LARGE SCALE GENOMIC DNA]</scope>
    <source>
        <strain evidence="12 13">PM05-2</strain>
    </source>
</reference>
<feature type="region of interest" description="Disordered" evidence="8">
    <location>
        <begin position="664"/>
        <end position="834"/>
    </location>
</feature>
<feature type="transmembrane region" description="Helical" evidence="9">
    <location>
        <begin position="314"/>
        <end position="337"/>
    </location>
</feature>
<evidence type="ECO:0000259" key="11">
    <source>
        <dbReference type="PROSITE" id="PS50906"/>
    </source>
</evidence>
<sequence length="834" mass="88462">MVAPRPRGERTRSIRVTIFGLLVVPIVSLVALWGFAAQSTAGDAFEKRNLDAINKRYGAAITPLLQQVGLERQQTVVYVAGNGRVPRSAMDAQRPRTDAAIAAFVKATRTSSFRDILNAPMRARLAVLVDKSQRLATIRRSVDVNSISKLSAFDAYNEVMDAHFHLVDQMSIVKDAAVTRQAQCLTGLSHAQELVGREAVLVAGALTAGGRMTVEEHSAFTRLVMQQRLLIDDALDDFDAAPAAAFRRLQESSAHAAFASLEDRVVQARPTAQLRVSPTMWGSAVQQYSAGLDRAVTQARPMLAGHSKQLGTDLLVRLAVVGGLGLIAVLLSSFLLIRFGNRIVRELRGLRTAAHEVADRRLPAVVSQLRRGDEVDVDSAAPPICMGRSTAEVAGVASAFSSVQRTAVEAAVGQAELRAAVGRVFRNLARRNQSLLHRQLAMLDVLERKASSPEELDDLFRLDHLTTRMRRHAEGLIILSGATPGRGWRQPVAVLDVLRGAIGEIEDYARVEVVGTAREAIVGGAVADMIHLIAELVENAVNFSPPNTPVEVDAGPVGNGFVVEISDRGLGMSAEKLEQVNRQLAEPPDFGLADGDQLGLFVVATLAHKHGIKVSLVPNAYGGLKTIVLLPHTMIASPECPNGEKLGEISGELPVVRAAQAAAAATPAAERPAAERPAADWGAPEWPPPAPSNGNGNGNGNGTAPAAAPPPWPAGRPSTPPGGIPQVPATADRPATADAPGQRAPEQHEPQPATHAGMPRRVRRASMAPQLRDSAPATISATTTTATGERPVLGGRSPEQARSVMASMQSGWRRGRAAEPDEGTGTGMSAENDD</sequence>
<dbReference type="SMART" id="SM00387">
    <property type="entry name" value="HATPase_c"/>
    <property type="match status" value="1"/>
</dbReference>
<evidence type="ECO:0000256" key="8">
    <source>
        <dbReference type="SAM" id="MobiDB-lite"/>
    </source>
</evidence>
<dbReference type="InterPro" id="IPR005467">
    <property type="entry name" value="His_kinase_dom"/>
</dbReference>
<proteinExistence type="predicted"/>
<feature type="compositionally biased region" description="Low complexity" evidence="8">
    <location>
        <begin position="775"/>
        <end position="787"/>
    </location>
</feature>
<name>A0ABS7G118_9ACTN</name>
<comment type="caution">
    <text evidence="12">The sequence shown here is derived from an EMBL/GenBank/DDBJ whole genome shotgun (WGS) entry which is preliminary data.</text>
</comment>
<dbReference type="SUPFAM" id="SSF55874">
    <property type="entry name" value="ATPase domain of HSP90 chaperone/DNA topoisomerase II/histidine kinase"/>
    <property type="match status" value="1"/>
</dbReference>
<feature type="compositionally biased region" description="Pro residues" evidence="8">
    <location>
        <begin position="707"/>
        <end position="723"/>
    </location>
</feature>
<dbReference type="InterPro" id="IPR036890">
    <property type="entry name" value="HATPase_C_sf"/>
</dbReference>
<keyword evidence="13" id="KW-1185">Reference proteome</keyword>
<dbReference type="InterPro" id="IPR010910">
    <property type="entry name" value="Nitrate/nitrite_sensing_bac"/>
</dbReference>
<organism evidence="12 13">
    <name type="scientific">Actinomadura parmotrematis</name>
    <dbReference type="NCBI Taxonomy" id="2864039"/>
    <lineage>
        <taxon>Bacteria</taxon>
        <taxon>Bacillati</taxon>
        <taxon>Actinomycetota</taxon>
        <taxon>Actinomycetes</taxon>
        <taxon>Streptosporangiales</taxon>
        <taxon>Thermomonosporaceae</taxon>
        <taxon>Actinomadura</taxon>
    </lineage>
</organism>
<evidence type="ECO:0000256" key="9">
    <source>
        <dbReference type="SAM" id="Phobius"/>
    </source>
</evidence>
<dbReference type="PANTHER" id="PTHR45436:SF5">
    <property type="entry name" value="SENSOR HISTIDINE KINASE TRCS"/>
    <property type="match status" value="1"/>
</dbReference>
<dbReference type="EMBL" id="JAIBOA010000023">
    <property type="protein sequence ID" value="MBW8486403.1"/>
    <property type="molecule type" value="Genomic_DNA"/>
</dbReference>
<dbReference type="Pfam" id="PF08376">
    <property type="entry name" value="NIT"/>
    <property type="match status" value="1"/>
</dbReference>
<evidence type="ECO:0000256" key="1">
    <source>
        <dbReference type="ARBA" id="ARBA00000085"/>
    </source>
</evidence>
<dbReference type="InterPro" id="IPR003594">
    <property type="entry name" value="HATPase_dom"/>
</dbReference>
<feature type="domain" description="NIT" evidence="11">
    <location>
        <begin position="59"/>
        <end position="310"/>
    </location>
</feature>
<feature type="domain" description="Histidine kinase" evidence="10">
    <location>
        <begin position="529"/>
        <end position="634"/>
    </location>
</feature>
<gene>
    <name evidence="12" type="ORF">K1Y72_28825</name>
</gene>
<evidence type="ECO:0000259" key="10">
    <source>
        <dbReference type="PROSITE" id="PS50109"/>
    </source>
</evidence>
<keyword evidence="7 9" id="KW-1133">Transmembrane helix</keyword>
<dbReference type="RefSeq" id="WP_220169642.1">
    <property type="nucleotide sequence ID" value="NZ_JAIBOA010000023.1"/>
</dbReference>
<accession>A0ABS7G118</accession>
<dbReference type="PROSITE" id="PS50109">
    <property type="entry name" value="HIS_KIN"/>
    <property type="match status" value="1"/>
</dbReference>